<evidence type="ECO:0000313" key="2">
    <source>
        <dbReference type="EMBL" id="PFV08305.1"/>
    </source>
</evidence>
<accession>A0A9X7BCY1</accession>
<dbReference type="EMBL" id="NVDQ01000020">
    <property type="protein sequence ID" value="PFV08305.1"/>
    <property type="molecule type" value="Genomic_DNA"/>
</dbReference>
<feature type="domain" description="HTH cro/C1-type" evidence="1">
    <location>
        <begin position="508"/>
        <end position="529"/>
    </location>
</feature>
<reference evidence="2 3" key="1">
    <citation type="submission" date="2017-09" db="EMBL/GenBank/DDBJ databases">
        <title>Large-scale bioinformatics analysis of Bacillus genomes uncovers conserved roles of natural products in bacterial physiology.</title>
        <authorList>
            <consortium name="Agbiome Team Llc"/>
            <person name="Bleich R.M."/>
            <person name="Grubbs K.J."/>
            <person name="Santa Maria K.C."/>
            <person name="Allen S.E."/>
            <person name="Farag S."/>
            <person name="Shank E.A."/>
            <person name="Bowers A."/>
        </authorList>
    </citation>
    <scope>NUCLEOTIDE SEQUENCE [LARGE SCALE GENOMIC DNA]</scope>
    <source>
        <strain evidence="2 3">AFS060282</strain>
    </source>
</reference>
<dbReference type="PROSITE" id="PS50943">
    <property type="entry name" value="HTH_CROC1"/>
    <property type="match status" value="1"/>
</dbReference>
<sequence>MDNVLQLFRDALLISEPLYKDNETLWDKWNAYYKDVKEDNSKIVTSAYLSPSFSMLVQWLEKQQKRGVSSLQIFTEIDQYKDEIQEAIDLFIHQEFLRSIKSNNEMESILLVDDNRVKPNDYYEVNNSAVYYKLRDGIAKNQFEEDEETKIKSYPIETKDSNGLAQLSSHKDEDLRLTNIEEAARWNTLVDGVMSNMDDLTADCLDSITIQWLNEAKSPDEFIDFSYEQVLEMCSIPKAKANGVEYYRAEDKIKVAKRIAALASIFIYLNDENEVVVLNDRAEPGKHYEVKREIIKRLFVLDSVVLWRDKNTNEYMGIESCRIKPGSFLSSYLYGSNSTNALLSKKALEYNSYRHKYHKRLIRYLTWQWRIRQMFSSLSRPYSIGGDKGLLAVMDIKQNQKPNRIRDQLENVLMDLEREKVIFHWEYENGLDEEQLTKKNWFKNYYSQLGIRIFPPKELMSSMESLVKKKNTNVIQAEKAVEKKESKPISVDESEYLIREKIVFLHTKKNITMRELSEEIGISQPTLSRFYNQKTKRLSGVAKEKLNRWYKRQVIIDKM</sequence>
<dbReference type="CDD" id="cd00093">
    <property type="entry name" value="HTH_XRE"/>
    <property type="match status" value="1"/>
</dbReference>
<protein>
    <recommendedName>
        <fullName evidence="1">HTH cro/C1-type domain-containing protein</fullName>
    </recommendedName>
</protein>
<dbReference type="AlphaFoldDB" id="A0A9X7BCY1"/>
<gene>
    <name evidence="2" type="ORF">COK98_09395</name>
</gene>
<proteinExistence type="predicted"/>
<dbReference type="GO" id="GO:0003677">
    <property type="term" value="F:DNA binding"/>
    <property type="evidence" value="ECO:0007669"/>
    <property type="project" value="InterPro"/>
</dbReference>
<dbReference type="SUPFAM" id="SSF47413">
    <property type="entry name" value="lambda repressor-like DNA-binding domains"/>
    <property type="match status" value="1"/>
</dbReference>
<evidence type="ECO:0000313" key="3">
    <source>
        <dbReference type="Proteomes" id="UP000226257"/>
    </source>
</evidence>
<dbReference type="InterPro" id="IPR001387">
    <property type="entry name" value="Cro/C1-type_HTH"/>
</dbReference>
<comment type="caution">
    <text evidence="2">The sequence shown here is derived from an EMBL/GenBank/DDBJ whole genome shotgun (WGS) entry which is preliminary data.</text>
</comment>
<dbReference type="Pfam" id="PF13443">
    <property type="entry name" value="HTH_26"/>
    <property type="match status" value="1"/>
</dbReference>
<dbReference type="Proteomes" id="UP000226257">
    <property type="component" value="Unassembled WGS sequence"/>
</dbReference>
<dbReference type="InterPro" id="IPR010982">
    <property type="entry name" value="Lambda_DNA-bd_dom_sf"/>
</dbReference>
<organism evidence="2 3">
    <name type="scientific">Bacillus cereus</name>
    <dbReference type="NCBI Taxonomy" id="1396"/>
    <lineage>
        <taxon>Bacteria</taxon>
        <taxon>Bacillati</taxon>
        <taxon>Bacillota</taxon>
        <taxon>Bacilli</taxon>
        <taxon>Bacillales</taxon>
        <taxon>Bacillaceae</taxon>
        <taxon>Bacillus</taxon>
        <taxon>Bacillus cereus group</taxon>
    </lineage>
</organism>
<evidence type="ECO:0000259" key="1">
    <source>
        <dbReference type="PROSITE" id="PS50943"/>
    </source>
</evidence>
<name>A0A9X7BCY1_BACCE</name>
<dbReference type="Gene3D" id="1.10.260.40">
    <property type="entry name" value="lambda repressor-like DNA-binding domains"/>
    <property type="match status" value="1"/>
</dbReference>